<dbReference type="OrthoDB" id="9812774at2"/>
<dbReference type="PRINTS" id="PR00111">
    <property type="entry name" value="ABHYDROLASE"/>
</dbReference>
<evidence type="ECO:0000259" key="2">
    <source>
        <dbReference type="Pfam" id="PF00561"/>
    </source>
</evidence>
<dbReference type="Gene3D" id="3.40.50.1820">
    <property type="entry name" value="alpha/beta hydrolase"/>
    <property type="match status" value="1"/>
</dbReference>
<dbReference type="GO" id="GO:0016787">
    <property type="term" value="F:hydrolase activity"/>
    <property type="evidence" value="ECO:0007669"/>
    <property type="project" value="UniProtKB-KW"/>
</dbReference>
<dbReference type="PANTHER" id="PTHR43329">
    <property type="entry name" value="EPOXIDE HYDROLASE"/>
    <property type="match status" value="1"/>
</dbReference>
<feature type="domain" description="AB hydrolase-1" evidence="2">
    <location>
        <begin position="26"/>
        <end position="277"/>
    </location>
</feature>
<gene>
    <name evidence="3" type="ORF">SAMN05660686_02268</name>
</gene>
<protein>
    <submittedName>
        <fullName evidence="3">Haloacetate dehalogenase</fullName>
    </submittedName>
</protein>
<dbReference type="AlphaFoldDB" id="A0A8G2BJ44"/>
<dbReference type="PRINTS" id="PR00412">
    <property type="entry name" value="EPOXHYDRLASE"/>
</dbReference>
<evidence type="ECO:0000256" key="1">
    <source>
        <dbReference type="ARBA" id="ARBA00022801"/>
    </source>
</evidence>
<evidence type="ECO:0000313" key="3">
    <source>
        <dbReference type="EMBL" id="SDF76646.1"/>
    </source>
</evidence>
<reference evidence="3 4" key="1">
    <citation type="submission" date="2016-10" db="EMBL/GenBank/DDBJ databases">
        <authorList>
            <person name="Varghese N."/>
            <person name="Submissions S."/>
        </authorList>
    </citation>
    <scope>NUCLEOTIDE SEQUENCE [LARGE SCALE GENOMIC DNA]</scope>
    <source>
        <strain evidence="3 4">DSM 18839</strain>
    </source>
</reference>
<comment type="caution">
    <text evidence="3">The sequence shown here is derived from an EMBL/GenBank/DDBJ whole genome shotgun (WGS) entry which is preliminary data.</text>
</comment>
<dbReference type="Proteomes" id="UP000198615">
    <property type="component" value="Unassembled WGS sequence"/>
</dbReference>
<dbReference type="InterPro" id="IPR000073">
    <property type="entry name" value="AB_hydrolase_1"/>
</dbReference>
<proteinExistence type="predicted"/>
<organism evidence="3 4">
    <name type="scientific">Thalassobaculum litoreum DSM 18839</name>
    <dbReference type="NCBI Taxonomy" id="1123362"/>
    <lineage>
        <taxon>Bacteria</taxon>
        <taxon>Pseudomonadati</taxon>
        <taxon>Pseudomonadota</taxon>
        <taxon>Alphaproteobacteria</taxon>
        <taxon>Rhodospirillales</taxon>
        <taxon>Thalassobaculaceae</taxon>
        <taxon>Thalassobaculum</taxon>
    </lineage>
</organism>
<dbReference type="InterPro" id="IPR029058">
    <property type="entry name" value="AB_hydrolase_fold"/>
</dbReference>
<dbReference type="EMBL" id="FNBW01000006">
    <property type="protein sequence ID" value="SDF76646.1"/>
    <property type="molecule type" value="Genomic_DNA"/>
</dbReference>
<dbReference type="RefSeq" id="WP_093150328.1">
    <property type="nucleotide sequence ID" value="NZ_FNBW01000006.1"/>
</dbReference>
<keyword evidence="1" id="KW-0378">Hydrolase</keyword>
<keyword evidence="4" id="KW-1185">Reference proteome</keyword>
<accession>A0A8G2BJ44</accession>
<dbReference type="SUPFAM" id="SSF53474">
    <property type="entry name" value="alpha/beta-Hydrolases"/>
    <property type="match status" value="1"/>
</dbReference>
<evidence type="ECO:0000313" key="4">
    <source>
        <dbReference type="Proteomes" id="UP000198615"/>
    </source>
</evidence>
<dbReference type="InterPro" id="IPR000639">
    <property type="entry name" value="Epox_hydrolase-like"/>
</dbReference>
<sequence>MFEGFSTDRITVDEAELHVRIGGSGPPVLLLHGFPQTHMAFHQLTPLLADRFTLVIPDTPGYGASRGPEPSPETFSKRNLAKLCAGLMTALGHDSFHLAGHDRGGRIAYRMALDLPERVRSFAALDILPTLENWRRMDWRSALGGYHWLLLAQDDPFLRRMVGADGPGYVRHLIDRWAGHRDRLDDAAVQAYCDAYRDPAVVDAMFADYQAGATVDFALDEASLEAGRRIACPTLLVWGSRYLKEKDERHLDVWRRWADDVEAVALDCGHFLAEEEPAACAEAMAALFTRAET</sequence>
<dbReference type="Pfam" id="PF00561">
    <property type="entry name" value="Abhydrolase_1"/>
    <property type="match status" value="1"/>
</dbReference>
<name>A0A8G2BJ44_9PROT</name>